<keyword evidence="2" id="KW-0378">Hydrolase</keyword>
<evidence type="ECO:0000313" key="5">
    <source>
        <dbReference type="Proteomes" id="UP000195305"/>
    </source>
</evidence>
<dbReference type="RefSeq" id="WP_087356890.1">
    <property type="nucleotide sequence ID" value="NZ_NFLJ01000001.1"/>
</dbReference>
<protein>
    <recommendedName>
        <fullName evidence="2">Neutral ceramidase</fullName>
        <ecNumber evidence="2">3.5.1.23</ecNumber>
    </recommendedName>
</protein>
<dbReference type="Pfam" id="PF04734">
    <property type="entry name" value="Ceramidase_alk"/>
    <property type="match status" value="1"/>
</dbReference>
<dbReference type="OrthoDB" id="337762at2"/>
<evidence type="ECO:0000256" key="1">
    <source>
        <dbReference type="PIRSR" id="PIRSR606823-2"/>
    </source>
</evidence>
<evidence type="ECO:0000313" key="4">
    <source>
        <dbReference type="EMBL" id="OUQ36676.1"/>
    </source>
</evidence>
<feature type="binding site" evidence="1">
    <location>
        <position position="180"/>
    </location>
    <ligand>
        <name>Zn(2+)</name>
        <dbReference type="ChEBI" id="CHEBI:29105"/>
    </ligand>
</feature>
<comment type="catalytic activity">
    <reaction evidence="2">
        <text>an N-acylsphing-4-enine + H2O = sphing-4-enine + a fatty acid</text>
        <dbReference type="Rhea" id="RHEA:20856"/>
        <dbReference type="ChEBI" id="CHEBI:15377"/>
        <dbReference type="ChEBI" id="CHEBI:28868"/>
        <dbReference type="ChEBI" id="CHEBI:52639"/>
        <dbReference type="ChEBI" id="CHEBI:57756"/>
        <dbReference type="EC" id="3.5.1.23"/>
    </reaction>
</comment>
<dbReference type="GO" id="GO:0016020">
    <property type="term" value="C:membrane"/>
    <property type="evidence" value="ECO:0007669"/>
    <property type="project" value="GOC"/>
</dbReference>
<dbReference type="PANTHER" id="PTHR12670:SF1">
    <property type="entry name" value="NEUTRAL CERAMIDASE"/>
    <property type="match status" value="1"/>
</dbReference>
<dbReference type="GO" id="GO:0046512">
    <property type="term" value="P:sphingosine biosynthetic process"/>
    <property type="evidence" value="ECO:0007669"/>
    <property type="project" value="TreeGrafter"/>
</dbReference>
<comment type="similarity">
    <text evidence="2">Belongs to the neutral ceramidase family.</text>
</comment>
<keyword evidence="2" id="KW-0746">Sphingolipid metabolism</keyword>
<keyword evidence="5" id="KW-1185">Reference proteome</keyword>
<dbReference type="GO" id="GO:0046514">
    <property type="term" value="P:ceramide catabolic process"/>
    <property type="evidence" value="ECO:0007669"/>
    <property type="project" value="InterPro"/>
</dbReference>
<dbReference type="InterPro" id="IPR031329">
    <property type="entry name" value="NEUT/ALK_ceramidase_N"/>
</dbReference>
<gene>
    <name evidence="4" type="ORF">B5E75_00640</name>
</gene>
<accession>A0A1Y4T3B2</accession>
<dbReference type="GO" id="GO:0005576">
    <property type="term" value="C:extracellular region"/>
    <property type="evidence" value="ECO:0007669"/>
    <property type="project" value="TreeGrafter"/>
</dbReference>
<dbReference type="GO" id="GO:0017040">
    <property type="term" value="F:N-acylsphingosine amidohydrolase activity"/>
    <property type="evidence" value="ECO:0007669"/>
    <property type="project" value="UniProtKB-UniRule"/>
</dbReference>
<proteinExistence type="inferred from homology"/>
<dbReference type="EC" id="3.5.1.23" evidence="2"/>
<organism evidence="4 5">
    <name type="scientific">Massilimicrobiota timonensis</name>
    <dbReference type="NCBI Taxonomy" id="1776392"/>
    <lineage>
        <taxon>Bacteria</taxon>
        <taxon>Bacillati</taxon>
        <taxon>Bacillota</taxon>
        <taxon>Erysipelotrichia</taxon>
        <taxon>Erysipelotrichales</taxon>
        <taxon>Erysipelotrichaceae</taxon>
        <taxon>Massilimicrobiota</taxon>
    </lineage>
</organism>
<feature type="binding site" evidence="1">
    <location>
        <position position="87"/>
    </location>
    <ligand>
        <name>Zn(2+)</name>
        <dbReference type="ChEBI" id="CHEBI:29105"/>
    </ligand>
</feature>
<comment type="cofactor">
    <cofactor evidence="1">
        <name>Zn(2+)</name>
        <dbReference type="ChEBI" id="CHEBI:29105"/>
    </cofactor>
    <text evidence="1">Binds 1 zinc ion per subunit.</text>
</comment>
<dbReference type="GO" id="GO:0046872">
    <property type="term" value="F:metal ion binding"/>
    <property type="evidence" value="ECO:0007669"/>
    <property type="project" value="UniProtKB-KW"/>
</dbReference>
<evidence type="ECO:0000259" key="3">
    <source>
        <dbReference type="Pfam" id="PF04734"/>
    </source>
</evidence>
<keyword evidence="1" id="KW-0862">Zinc</keyword>
<dbReference type="Proteomes" id="UP000195305">
    <property type="component" value="Unassembled WGS sequence"/>
</dbReference>
<dbReference type="EMBL" id="NFLJ01000001">
    <property type="protein sequence ID" value="OUQ36676.1"/>
    <property type="molecule type" value="Genomic_DNA"/>
</dbReference>
<keyword evidence="1" id="KW-0479">Metal-binding</keyword>
<dbReference type="InterPro" id="IPR006823">
    <property type="entry name" value="Ceramidase_alk"/>
</dbReference>
<reference evidence="4 5" key="1">
    <citation type="journal article" date="2018" name="BMC Genomics">
        <title>Whole genome sequencing and function prediction of 133 gut anaerobes isolated from chicken caecum in pure cultures.</title>
        <authorList>
            <person name="Medvecky M."/>
            <person name="Cejkova D."/>
            <person name="Polansky O."/>
            <person name="Karasova D."/>
            <person name="Kubasova T."/>
            <person name="Cizek A."/>
            <person name="Rychlik I."/>
        </authorList>
    </citation>
    <scope>NUCLEOTIDE SEQUENCE [LARGE SCALE GENOMIC DNA]</scope>
    <source>
        <strain evidence="4 5">An13</strain>
    </source>
</reference>
<name>A0A1Y4T3B2_9FIRM</name>
<sequence length="407" mass="46973">MKIGYHKLDITPQKSVYMAGYNRPFQSQGILDPIEINTMILSYQEKLFVISILDSIIIENSVIKPIKNEICREYHLSDEQVIIGCIHTHSAPAYFRPFFEKTTTEKELQKQLISQFIFSIHKAMDSLTEATIQIKHTIIQGVYGNRNKVDGYADKNAYILEFMNVHSKLPIFSLISLACHPTILNQSNYKLSADLLGHIRQKYQNKYHQPCMIINGCCGDVSTRFYREKSGEEELDRVSSLILEQLDNAKIIQTSINNLQWSSYCHDYIYTGKDAFITNEIPKLQYEIQQNPSDQQIPVKQMLLNNLILKRDKSPMTLTLYSHIINLGNIMFVSLPGDITAILGKKIRDAFPDKLIIIIGYCENYSNYFVCKEDYGLYFETYISRLEKGNADHFIENTILKAKELCK</sequence>
<dbReference type="PANTHER" id="PTHR12670">
    <property type="entry name" value="CERAMIDASE"/>
    <property type="match status" value="1"/>
</dbReference>
<keyword evidence="2" id="KW-0443">Lipid metabolism</keyword>
<feature type="domain" description="Neutral/alkaline non-lysosomal ceramidase N-terminal" evidence="3">
    <location>
        <begin position="2"/>
        <end position="201"/>
    </location>
</feature>
<evidence type="ECO:0000256" key="2">
    <source>
        <dbReference type="RuleBase" id="RU366019"/>
    </source>
</evidence>
<comment type="caution">
    <text evidence="4">The sequence shown here is derived from an EMBL/GenBank/DDBJ whole genome shotgun (WGS) entry which is preliminary data.</text>
</comment>
<dbReference type="AlphaFoldDB" id="A0A1Y4T3B2"/>
<dbReference type="GO" id="GO:0042759">
    <property type="term" value="P:long-chain fatty acid biosynthetic process"/>
    <property type="evidence" value="ECO:0007669"/>
    <property type="project" value="TreeGrafter"/>
</dbReference>